<dbReference type="EMBL" id="CP114014">
    <property type="protein sequence ID" value="XAY04377.1"/>
    <property type="molecule type" value="Genomic_DNA"/>
</dbReference>
<name>A0AAU7ART9_9ACTN</name>
<protein>
    <submittedName>
        <fullName evidence="3">Uncharacterized protein</fullName>
    </submittedName>
</protein>
<evidence type="ECO:0000256" key="1">
    <source>
        <dbReference type="SAM" id="MobiDB-lite"/>
    </source>
</evidence>
<organism evidence="3">
    <name type="scientific">Paraconexibacter sp. AEG42_29</name>
    <dbReference type="NCBI Taxonomy" id="2997339"/>
    <lineage>
        <taxon>Bacteria</taxon>
        <taxon>Bacillati</taxon>
        <taxon>Actinomycetota</taxon>
        <taxon>Thermoleophilia</taxon>
        <taxon>Solirubrobacterales</taxon>
        <taxon>Paraconexibacteraceae</taxon>
        <taxon>Paraconexibacter</taxon>
    </lineage>
</organism>
<gene>
    <name evidence="3" type="ORF">DSM112329_01210</name>
</gene>
<feature type="region of interest" description="Disordered" evidence="1">
    <location>
        <begin position="94"/>
        <end position="132"/>
    </location>
</feature>
<dbReference type="RefSeq" id="WP_354700917.1">
    <property type="nucleotide sequence ID" value="NZ_CP114014.1"/>
</dbReference>
<accession>A0AAU7ART9</accession>
<sequence>MPAYLQASLALAATTPILANAVPAPRMRSGHVGTLCLCLLVSSALTFIVAAGVVVLGLLTILPGFVVITPALAGLAIAVVLSMTSCWISTSQERIVDEAEESDPDSDSDDGGGGLRPEDEPPRDPGPSDGIAWDAFDLERQAWEATRTERDRDAERELVGV</sequence>
<dbReference type="AlphaFoldDB" id="A0AAU7ART9"/>
<feature type="transmembrane region" description="Helical" evidence="2">
    <location>
        <begin position="31"/>
        <end position="58"/>
    </location>
</feature>
<feature type="compositionally biased region" description="Acidic residues" evidence="1">
    <location>
        <begin position="98"/>
        <end position="110"/>
    </location>
</feature>
<evidence type="ECO:0000256" key="2">
    <source>
        <dbReference type="SAM" id="Phobius"/>
    </source>
</evidence>
<proteinExistence type="predicted"/>
<evidence type="ECO:0000313" key="3">
    <source>
        <dbReference type="EMBL" id="XAY04377.1"/>
    </source>
</evidence>
<keyword evidence="2" id="KW-0812">Transmembrane</keyword>
<keyword evidence="2" id="KW-0472">Membrane</keyword>
<keyword evidence="2" id="KW-1133">Transmembrane helix</keyword>
<dbReference type="KEGG" id="parq:DSM112329_01210"/>
<reference evidence="3" key="1">
    <citation type="submission" date="2022-12" db="EMBL/GenBank/DDBJ databases">
        <title>Paraconexibacter alkalitolerans sp. nov. and Baekduia alba sp. nov., isolated from soil and emended description of the genera Paraconexibacter (Chun et al., 2020) and Baekduia (An et al., 2020).</title>
        <authorList>
            <person name="Vieira S."/>
            <person name="Huber K.J."/>
            <person name="Geppert A."/>
            <person name="Wolf J."/>
            <person name="Neumann-Schaal M."/>
            <person name="Muesken M."/>
            <person name="Overmann J."/>
        </authorList>
    </citation>
    <scope>NUCLEOTIDE SEQUENCE</scope>
    <source>
        <strain evidence="3">AEG42_29</strain>
    </source>
</reference>
<feature type="transmembrane region" description="Helical" evidence="2">
    <location>
        <begin position="65"/>
        <end position="84"/>
    </location>
</feature>